<organism evidence="3 4">
    <name type="scientific">Candidatus Dechloromonas phosphorivorans</name>
    <dbReference type="NCBI Taxonomy" id="2899244"/>
    <lineage>
        <taxon>Bacteria</taxon>
        <taxon>Pseudomonadati</taxon>
        <taxon>Pseudomonadota</taxon>
        <taxon>Betaproteobacteria</taxon>
        <taxon>Rhodocyclales</taxon>
        <taxon>Azonexaceae</taxon>
        <taxon>Dechloromonas</taxon>
    </lineage>
</organism>
<dbReference type="GO" id="GO:0090313">
    <property type="term" value="P:regulation of protein targeting to membrane"/>
    <property type="evidence" value="ECO:0007669"/>
    <property type="project" value="TreeGrafter"/>
</dbReference>
<dbReference type="PANTHER" id="PTHR30441:SF8">
    <property type="entry name" value="DUF748 DOMAIN-CONTAINING PROTEIN"/>
    <property type="match status" value="1"/>
</dbReference>
<evidence type="ECO:0000313" key="4">
    <source>
        <dbReference type="Proteomes" id="UP000739411"/>
    </source>
</evidence>
<dbReference type="EMBL" id="JADJMS010000021">
    <property type="protein sequence ID" value="MBK7415539.1"/>
    <property type="molecule type" value="Genomic_DNA"/>
</dbReference>
<dbReference type="AlphaFoldDB" id="A0A935JZT8"/>
<feature type="transmembrane region" description="Helical" evidence="1">
    <location>
        <begin position="172"/>
        <end position="193"/>
    </location>
</feature>
<dbReference type="InterPro" id="IPR007844">
    <property type="entry name" value="AsmA"/>
</dbReference>
<reference evidence="3 4" key="1">
    <citation type="submission" date="2020-10" db="EMBL/GenBank/DDBJ databases">
        <title>Connecting structure to function with the recovery of over 1000 high-quality activated sludge metagenome-assembled genomes encoding full-length rRNA genes using long-read sequencing.</title>
        <authorList>
            <person name="Singleton C.M."/>
            <person name="Petriglieri F."/>
            <person name="Kristensen J.M."/>
            <person name="Kirkegaard R.H."/>
            <person name="Michaelsen T.Y."/>
            <person name="Andersen M.H."/>
            <person name="Karst S.M."/>
            <person name="Dueholm M.S."/>
            <person name="Nielsen P.H."/>
            <person name="Albertsen M."/>
        </authorList>
    </citation>
    <scope>NUCLEOTIDE SEQUENCE [LARGE SCALE GENOMIC DNA]</scope>
    <source>
        <strain evidence="3">EsbW_18-Q3-R4-48_BATAC.463</strain>
    </source>
</reference>
<evidence type="ECO:0000259" key="2">
    <source>
        <dbReference type="Pfam" id="PF05170"/>
    </source>
</evidence>
<feature type="domain" description="AsmA" evidence="2">
    <location>
        <begin position="366"/>
        <end position="506"/>
    </location>
</feature>
<dbReference type="InterPro" id="IPR052894">
    <property type="entry name" value="AsmA-related"/>
</dbReference>
<accession>A0A935JZT8</accession>
<gene>
    <name evidence="3" type="ORF">IPJ38_10945</name>
</gene>
<keyword evidence="1" id="KW-1133">Transmembrane helix</keyword>
<evidence type="ECO:0000256" key="1">
    <source>
        <dbReference type="SAM" id="Phobius"/>
    </source>
</evidence>
<comment type="caution">
    <text evidence="3">The sequence shown here is derived from an EMBL/GenBank/DDBJ whole genome shotgun (WGS) entry which is preliminary data.</text>
</comment>
<dbReference type="Pfam" id="PF05170">
    <property type="entry name" value="AsmA"/>
    <property type="match status" value="1"/>
</dbReference>
<keyword evidence="1" id="KW-0812">Transmembrane</keyword>
<dbReference type="GO" id="GO:0005886">
    <property type="term" value="C:plasma membrane"/>
    <property type="evidence" value="ECO:0007669"/>
    <property type="project" value="TreeGrafter"/>
</dbReference>
<dbReference type="Proteomes" id="UP000739411">
    <property type="component" value="Unassembled WGS sequence"/>
</dbReference>
<keyword evidence="1" id="KW-0472">Membrane</keyword>
<evidence type="ECO:0000313" key="3">
    <source>
        <dbReference type="EMBL" id="MBK7415539.1"/>
    </source>
</evidence>
<proteinExistence type="predicted"/>
<sequence>MRVILLKIFWLMDKYLVYVKTPIGDEAVRQSTHVVKRNLRMVLVQVDGKLSVAELSTKIGNSQLVEAALRELESDGYIAPTLEGVSVWEEGVRKAKFNSAPPLSDFSSFGPAPVRSADAGYSQAMAGNFSRFSQASPPNQAKRDLPPRVVTPVIADKREFIREGKPFPWARALLMVIVGGFIASLVTLFFYPYNNFKPRIEAVASQYLQVPVRIESIDLKFSPRPNLLLSNLKIGEQGDSTIESVSLPPFSLIGSGKPDIQRLNVSGASIALDRLHQFPFFASIAREPQASVSVHRIDIERLTFKAGDLVLDGLSGEMLLRKNGQAEKAAFQTVDRSIRLLAHSSPSGLLLNIEGYGWKPFANTPLTFDSLQAKGLLQPGKLVINSFDSTLLGGVIKGSWLFDWTSGMTMVGDGSLARLDARKVSAAFAPKLALEGEMAGVFRLRGSGPNTTDMWLSADAALDLVMTNGVLHGIDLGEAVRRGTGSVIRGGATKFDQLSGTITIKQNQLLGRNIQLDAGRVTANGQFSAANQRVDASLVVTMQTSVSTLRSPVRVTGVLPDLSTVANR</sequence>
<dbReference type="PANTHER" id="PTHR30441">
    <property type="entry name" value="DUF748 DOMAIN-CONTAINING PROTEIN"/>
    <property type="match status" value="1"/>
</dbReference>
<protein>
    <recommendedName>
        <fullName evidence="2">AsmA domain-containing protein</fullName>
    </recommendedName>
</protein>
<name>A0A935JZT8_9RHOO</name>